<sequence length="181" mass="20905">MKDLGEVSYVLGIMIHRDRSRRLISLCQSAYIKKILKRFNMKNSKRGLVPMQEKSRLSNVQDASTFDGVKCMQRVPYASYVGSNMYDVRCTRFDIAFTQNIASQFQQDPRELHRTAVNNILKYLQNTKDMFLVYGRDIKRELRVTCYTDAVDWKSAKQSIIATSSMKAEYMATPEASMEAV</sequence>
<name>A0A699J009_TANCI</name>
<protein>
    <recommendedName>
        <fullName evidence="2">Retrotransposon protein, putative, Ty1-copia subclass</fullName>
    </recommendedName>
</protein>
<dbReference type="PANTHER" id="PTHR11439:SF467">
    <property type="entry name" value="INTEGRASE CATALYTIC DOMAIN-CONTAINING PROTEIN"/>
    <property type="match status" value="1"/>
</dbReference>
<comment type="caution">
    <text evidence="1">The sequence shown here is derived from an EMBL/GenBank/DDBJ whole genome shotgun (WGS) entry which is preliminary data.</text>
</comment>
<proteinExistence type="predicted"/>
<reference evidence="1" key="1">
    <citation type="journal article" date="2019" name="Sci. Rep.">
        <title>Draft genome of Tanacetum cinerariifolium, the natural source of mosquito coil.</title>
        <authorList>
            <person name="Yamashiro T."/>
            <person name="Shiraishi A."/>
            <person name="Satake H."/>
            <person name="Nakayama K."/>
        </authorList>
    </citation>
    <scope>NUCLEOTIDE SEQUENCE</scope>
</reference>
<dbReference type="PANTHER" id="PTHR11439">
    <property type="entry name" value="GAG-POL-RELATED RETROTRANSPOSON"/>
    <property type="match status" value="1"/>
</dbReference>
<dbReference type="AlphaFoldDB" id="A0A699J009"/>
<evidence type="ECO:0000313" key="1">
    <source>
        <dbReference type="EMBL" id="GFA00563.1"/>
    </source>
</evidence>
<dbReference type="EMBL" id="BKCJ010354529">
    <property type="protein sequence ID" value="GFA00563.1"/>
    <property type="molecule type" value="Genomic_DNA"/>
</dbReference>
<gene>
    <name evidence="1" type="ORF">Tci_572535</name>
</gene>
<evidence type="ECO:0008006" key="2">
    <source>
        <dbReference type="Google" id="ProtNLM"/>
    </source>
</evidence>
<organism evidence="1">
    <name type="scientific">Tanacetum cinerariifolium</name>
    <name type="common">Dalmatian daisy</name>
    <name type="synonym">Chrysanthemum cinerariifolium</name>
    <dbReference type="NCBI Taxonomy" id="118510"/>
    <lineage>
        <taxon>Eukaryota</taxon>
        <taxon>Viridiplantae</taxon>
        <taxon>Streptophyta</taxon>
        <taxon>Embryophyta</taxon>
        <taxon>Tracheophyta</taxon>
        <taxon>Spermatophyta</taxon>
        <taxon>Magnoliopsida</taxon>
        <taxon>eudicotyledons</taxon>
        <taxon>Gunneridae</taxon>
        <taxon>Pentapetalae</taxon>
        <taxon>asterids</taxon>
        <taxon>campanulids</taxon>
        <taxon>Asterales</taxon>
        <taxon>Asteraceae</taxon>
        <taxon>Asteroideae</taxon>
        <taxon>Anthemideae</taxon>
        <taxon>Anthemidinae</taxon>
        <taxon>Tanacetum</taxon>
    </lineage>
</organism>
<accession>A0A699J009</accession>